<dbReference type="InterPro" id="IPR004299">
    <property type="entry name" value="MBOAT_fam"/>
</dbReference>
<evidence type="ECO:0000256" key="5">
    <source>
        <dbReference type="ARBA" id="ARBA00022692"/>
    </source>
</evidence>
<evidence type="ECO:0000256" key="6">
    <source>
        <dbReference type="ARBA" id="ARBA00022989"/>
    </source>
</evidence>
<dbReference type="PIRSF" id="PIRSF500217">
    <property type="entry name" value="AlgI"/>
    <property type="match status" value="1"/>
</dbReference>
<feature type="transmembrane region" description="Helical" evidence="10">
    <location>
        <begin position="412"/>
        <end position="435"/>
    </location>
</feature>
<dbReference type="GO" id="GO:0005886">
    <property type="term" value="C:plasma membrane"/>
    <property type="evidence" value="ECO:0007669"/>
    <property type="project" value="UniProtKB-SubCell"/>
</dbReference>
<gene>
    <name evidence="11" type="ORF">BUTYVIB_02103</name>
</gene>
<dbReference type="InterPro" id="IPR024194">
    <property type="entry name" value="Ac/AlaTfrase_AlgI/DltB"/>
</dbReference>
<feature type="transmembrane region" description="Helical" evidence="10">
    <location>
        <begin position="156"/>
        <end position="174"/>
    </location>
</feature>
<dbReference type="Proteomes" id="UP000006238">
    <property type="component" value="Unassembled WGS sequence"/>
</dbReference>
<feature type="transmembrane region" description="Helical" evidence="10">
    <location>
        <begin position="456"/>
        <end position="481"/>
    </location>
</feature>
<dbReference type="PANTHER" id="PTHR13285:SF23">
    <property type="entry name" value="TEICHOIC ACID D-ALANYLTRANSFERASE"/>
    <property type="match status" value="1"/>
</dbReference>
<dbReference type="GO" id="GO:0042121">
    <property type="term" value="P:alginic acid biosynthetic process"/>
    <property type="evidence" value="ECO:0007669"/>
    <property type="project" value="InterPro"/>
</dbReference>
<protein>
    <submittedName>
        <fullName evidence="11">MBOAT family protein</fullName>
    </submittedName>
</protein>
<dbReference type="GO" id="GO:0016746">
    <property type="term" value="F:acyltransferase activity"/>
    <property type="evidence" value="ECO:0007669"/>
    <property type="project" value="UniProtKB-KW"/>
</dbReference>
<feature type="transmembrane region" description="Helical" evidence="10">
    <location>
        <begin position="12"/>
        <end position="30"/>
    </location>
</feature>
<feature type="transmembrane region" description="Helical" evidence="10">
    <location>
        <begin position="83"/>
        <end position="99"/>
    </location>
</feature>
<keyword evidence="3 9" id="KW-1003">Cell membrane</keyword>
<comment type="subcellular location">
    <subcellularLocation>
        <location evidence="1">Cell membrane</location>
        <topology evidence="1">Multi-pass membrane protein</topology>
    </subcellularLocation>
</comment>
<reference evidence="11 12" key="1">
    <citation type="submission" date="2010-02" db="EMBL/GenBank/DDBJ databases">
        <authorList>
            <person name="Weinstock G."/>
            <person name="Sodergren E."/>
            <person name="Clifton S."/>
            <person name="Fulton L."/>
            <person name="Fulton B."/>
            <person name="Courtney L."/>
            <person name="Fronick C."/>
            <person name="Harrison M."/>
            <person name="Strong C."/>
            <person name="Farmer C."/>
            <person name="Delahaunty K."/>
            <person name="Markovic C."/>
            <person name="Hall O."/>
            <person name="Minx P."/>
            <person name="Tomlinson C."/>
            <person name="Mitreva M."/>
            <person name="Nelson J."/>
            <person name="Hou S."/>
            <person name="Wollam A."/>
            <person name="Pepin K.H."/>
            <person name="Johnson M."/>
            <person name="Bhonagiri V."/>
            <person name="Zhang X."/>
            <person name="Suruliraj S."/>
            <person name="Warren W."/>
            <person name="Chinwalla A."/>
            <person name="Mardis E.R."/>
            <person name="Wilson R.K."/>
        </authorList>
    </citation>
    <scope>NUCLEOTIDE SEQUENCE [LARGE SCALE GENOMIC DNA]</scope>
    <source>
        <strain evidence="11 12">DSM 2876</strain>
    </source>
</reference>
<keyword evidence="4 9" id="KW-0808">Transferase</keyword>
<evidence type="ECO:0000256" key="3">
    <source>
        <dbReference type="ARBA" id="ARBA00022475"/>
    </source>
</evidence>
<evidence type="ECO:0000256" key="9">
    <source>
        <dbReference type="PIRNR" id="PIRNR016636"/>
    </source>
</evidence>
<organism evidence="11 12">
    <name type="scientific">Eshraghiella crossota DSM 2876</name>
    <dbReference type="NCBI Taxonomy" id="511680"/>
    <lineage>
        <taxon>Bacteria</taxon>
        <taxon>Bacillati</taxon>
        <taxon>Bacillota</taxon>
        <taxon>Clostridia</taxon>
        <taxon>Lachnospirales</taxon>
        <taxon>Lachnospiraceae</taxon>
        <taxon>Eshraghiella</taxon>
    </lineage>
</organism>
<feature type="transmembrane region" description="Helical" evidence="10">
    <location>
        <begin position="119"/>
        <end position="136"/>
    </location>
</feature>
<feature type="transmembrane region" description="Helical" evidence="10">
    <location>
        <begin position="363"/>
        <end position="384"/>
    </location>
</feature>
<dbReference type="InterPro" id="IPR028362">
    <property type="entry name" value="AlgI"/>
</dbReference>
<comment type="caution">
    <text evidence="11">The sequence shown here is derived from an EMBL/GenBank/DDBJ whole genome shotgun (WGS) entry which is preliminary data.</text>
</comment>
<dbReference type="PIRSF" id="PIRSF016636">
    <property type="entry name" value="AlgI_DltB"/>
    <property type="match status" value="1"/>
</dbReference>
<name>D4S1Y1_9FIRM</name>
<dbReference type="eggNOG" id="COG1696">
    <property type="taxonomic scope" value="Bacteria"/>
</dbReference>
<evidence type="ECO:0000256" key="8">
    <source>
        <dbReference type="ARBA" id="ARBA00023315"/>
    </source>
</evidence>
<evidence type="ECO:0000256" key="4">
    <source>
        <dbReference type="ARBA" id="ARBA00022679"/>
    </source>
</evidence>
<sequence length="483" mass="55910">MIGKRNDMVFSNAVFLFIFLPVVIAGYYILRGKARNYWLLLVSIFFYAWNKPSFTIILLGSIVLNYFGALLVEKAGQTGKKKLWLVLTVVCNLLILFYFKYFNFTIRTLKKIFDIHTQFANVLLPIGISFFTFQGLSYVVDVYRGDVPAQKNVFKLGMYISMFPQLVAGPIVRYKDIATEIDNRKVTTEDFAYGIQRFILGLFKKIIIADNMAIIANAMFDCNPKLNSVSLAWLGIIAYSLQIFFDFAGYSDMAIGLGRMFGFHFLENFNYPYISKSITEFWRRWHISLSSFFRDYVYIPLGGNRKHVYLNVAIVFLLTGIWHGAAFTYIAWGIWHGIFNLTEKFIKSHSKSKEVTGHNFKRVIVSVFQHVYTMLVVMLGWVMFRSSGIKHAFNYIKSLFGLNNPEISVYNVWLYLNKWSFLILILGLIMCTPLLKKLYGLLKRKVNEKILTPVKYILLLALLLLCVLQVASNSYSAFIYFQF</sequence>
<feature type="transmembrane region" description="Helical" evidence="10">
    <location>
        <begin position="309"/>
        <end position="342"/>
    </location>
</feature>
<evidence type="ECO:0000256" key="1">
    <source>
        <dbReference type="ARBA" id="ARBA00004651"/>
    </source>
</evidence>
<dbReference type="InterPro" id="IPR051085">
    <property type="entry name" value="MB_O-acyltransferase"/>
</dbReference>
<keyword evidence="6 10" id="KW-1133">Transmembrane helix</keyword>
<evidence type="ECO:0000256" key="7">
    <source>
        <dbReference type="ARBA" id="ARBA00023136"/>
    </source>
</evidence>
<evidence type="ECO:0000256" key="10">
    <source>
        <dbReference type="SAM" id="Phobius"/>
    </source>
</evidence>
<evidence type="ECO:0000256" key="2">
    <source>
        <dbReference type="ARBA" id="ARBA00010323"/>
    </source>
</evidence>
<keyword evidence="7 9" id="KW-0472">Membrane</keyword>
<feature type="transmembrane region" description="Helical" evidence="10">
    <location>
        <begin position="37"/>
        <end position="63"/>
    </location>
</feature>
<accession>D4S1Y1</accession>
<dbReference type="EMBL" id="ABWN01000035">
    <property type="protein sequence ID" value="EFF67879.1"/>
    <property type="molecule type" value="Genomic_DNA"/>
</dbReference>
<dbReference type="AlphaFoldDB" id="D4S1Y1"/>
<evidence type="ECO:0000313" key="11">
    <source>
        <dbReference type="EMBL" id="EFF67879.1"/>
    </source>
</evidence>
<dbReference type="PANTHER" id="PTHR13285">
    <property type="entry name" value="ACYLTRANSFERASE"/>
    <property type="match status" value="1"/>
</dbReference>
<feature type="transmembrane region" description="Helical" evidence="10">
    <location>
        <begin position="229"/>
        <end position="250"/>
    </location>
</feature>
<evidence type="ECO:0000313" key="12">
    <source>
        <dbReference type="Proteomes" id="UP000006238"/>
    </source>
</evidence>
<keyword evidence="5 10" id="KW-0812">Transmembrane</keyword>
<comment type="similarity">
    <text evidence="2 9">Belongs to the membrane-bound acyltransferase family.</text>
</comment>
<keyword evidence="12" id="KW-1185">Reference proteome</keyword>
<keyword evidence="8 9" id="KW-0012">Acyltransferase</keyword>
<dbReference type="HOGENOM" id="CLU_025255_1_3_9"/>
<dbReference type="Pfam" id="PF03062">
    <property type="entry name" value="MBOAT"/>
    <property type="match status" value="1"/>
</dbReference>
<proteinExistence type="inferred from homology"/>